<dbReference type="GO" id="GO:0005886">
    <property type="term" value="C:plasma membrane"/>
    <property type="evidence" value="ECO:0007669"/>
    <property type="project" value="UniProtKB-SubCell"/>
</dbReference>
<evidence type="ECO:0000259" key="5">
    <source>
        <dbReference type="PROSITE" id="PS50112"/>
    </source>
</evidence>
<dbReference type="CDD" id="cd01949">
    <property type="entry name" value="GGDEF"/>
    <property type="match status" value="1"/>
</dbReference>
<dbReference type="PANTHER" id="PTHR45138">
    <property type="entry name" value="REGULATORY COMPONENTS OF SENSORY TRANSDUCTION SYSTEM"/>
    <property type="match status" value="1"/>
</dbReference>
<dbReference type="InterPro" id="IPR000014">
    <property type="entry name" value="PAS"/>
</dbReference>
<sequence>MGTEHKVQKSIPEVLFVGADPGRREQFNTDCRSQITRLHFANSTDDASTLLIQKPIDLLVLDLASFSRTTDVRALGELINQRAGMETLALCPAVEAGWLLSLMPYGLKHYCLSPYLSAELTRRLEDMARTVDAYDMTQRLDDLGDIVDLNDSWLNAMGYSIDEVIGTRFADYVDKKSRAAVERALITTSSNPSIDTVVCQLRRKNGSILDVSLTGLATYNAHGEHLQTHCDLRGVNYFLADKLKSQSLLEVERELKVLLQVRSKLQQALMGIKDVNELSFLMCHELRKCPGIVGVAFLHKDANEVMQLDACMSRDDEQRSNFVQGCEQMLQSVQGNSQGVLTALTQGEFVIADSLAKIVDQNENRFFRAMGIRTIVGTPIVAESIMFDEDANTIGALCLMLDRRRNFPREWLEVMAELGTLASFGLKIIEWGHEKAGLMRQLRDMAMTDTLTGAANRRSANEFMEKEYARSQQENVALTLIMMDVDKFKTINDTYGHEQGDEVLKAITRLAKSQLRETDLLVRWGGEEFLVVAPNTNAEAGFALAEAIRREIEQTAIEGCNRVTVSMGVSQITVGERIEGALGRADTALYRAKESGRNRSILAERMGAN</sequence>
<dbReference type="Proteomes" id="UP000307541">
    <property type="component" value="Unassembled WGS sequence"/>
</dbReference>
<dbReference type="CDD" id="cd00130">
    <property type="entry name" value="PAS"/>
    <property type="match status" value="1"/>
</dbReference>
<comment type="subcellular location">
    <subcellularLocation>
        <location evidence="2">Cell inner membrane</location>
    </subcellularLocation>
</comment>
<organism evidence="7 8">
    <name type="scientific">Pseudomonas leptonychotis</name>
    <dbReference type="NCBI Taxonomy" id="2448482"/>
    <lineage>
        <taxon>Bacteria</taxon>
        <taxon>Pseudomonadati</taxon>
        <taxon>Pseudomonadota</taxon>
        <taxon>Gammaproteobacteria</taxon>
        <taxon>Pseudomonadales</taxon>
        <taxon>Pseudomonadaceae</taxon>
        <taxon>Pseudomonas</taxon>
    </lineage>
</organism>
<comment type="cofactor">
    <cofactor evidence="1">
        <name>Mg(2+)</name>
        <dbReference type="ChEBI" id="CHEBI:18420"/>
    </cofactor>
</comment>
<comment type="catalytic activity">
    <reaction evidence="4">
        <text>2 GTP = 3',3'-c-di-GMP + 2 diphosphate</text>
        <dbReference type="Rhea" id="RHEA:24898"/>
        <dbReference type="ChEBI" id="CHEBI:33019"/>
        <dbReference type="ChEBI" id="CHEBI:37565"/>
        <dbReference type="ChEBI" id="CHEBI:58805"/>
        <dbReference type="EC" id="2.7.7.65"/>
    </reaction>
</comment>
<dbReference type="Gene3D" id="3.30.450.40">
    <property type="match status" value="1"/>
</dbReference>
<dbReference type="InterPro" id="IPR000160">
    <property type="entry name" value="GGDEF_dom"/>
</dbReference>
<dbReference type="GO" id="GO:0043709">
    <property type="term" value="P:cell adhesion involved in single-species biofilm formation"/>
    <property type="evidence" value="ECO:0007669"/>
    <property type="project" value="TreeGrafter"/>
</dbReference>
<gene>
    <name evidence="7" type="ORF">D8779_17680</name>
</gene>
<dbReference type="EMBL" id="RFLV01000004">
    <property type="protein sequence ID" value="TIH07175.1"/>
    <property type="molecule type" value="Genomic_DNA"/>
</dbReference>
<evidence type="ECO:0000256" key="1">
    <source>
        <dbReference type="ARBA" id="ARBA00001946"/>
    </source>
</evidence>
<dbReference type="SMART" id="SM00091">
    <property type="entry name" value="PAS"/>
    <property type="match status" value="2"/>
</dbReference>
<dbReference type="PROSITE" id="PS50112">
    <property type="entry name" value="PAS"/>
    <property type="match status" value="1"/>
</dbReference>
<dbReference type="GO" id="GO:0052621">
    <property type="term" value="F:diguanylate cyclase activity"/>
    <property type="evidence" value="ECO:0007669"/>
    <property type="project" value="UniProtKB-EC"/>
</dbReference>
<dbReference type="PROSITE" id="PS50887">
    <property type="entry name" value="GGDEF"/>
    <property type="match status" value="1"/>
</dbReference>
<dbReference type="InterPro" id="IPR029787">
    <property type="entry name" value="Nucleotide_cyclase"/>
</dbReference>
<dbReference type="InterPro" id="IPR035965">
    <property type="entry name" value="PAS-like_dom_sf"/>
</dbReference>
<dbReference type="OrthoDB" id="9813903at2"/>
<protein>
    <recommendedName>
        <fullName evidence="3">diguanylate cyclase</fullName>
        <ecNumber evidence="3">2.7.7.65</ecNumber>
    </recommendedName>
</protein>
<dbReference type="PANTHER" id="PTHR45138:SF9">
    <property type="entry name" value="DIGUANYLATE CYCLASE DGCM-RELATED"/>
    <property type="match status" value="1"/>
</dbReference>
<dbReference type="InterPro" id="IPR029016">
    <property type="entry name" value="GAF-like_dom_sf"/>
</dbReference>
<dbReference type="Gene3D" id="3.30.450.20">
    <property type="entry name" value="PAS domain"/>
    <property type="match status" value="1"/>
</dbReference>
<keyword evidence="8" id="KW-1185">Reference proteome</keyword>
<feature type="domain" description="GGDEF" evidence="6">
    <location>
        <begin position="476"/>
        <end position="605"/>
    </location>
</feature>
<dbReference type="FunFam" id="3.30.70.270:FF:000001">
    <property type="entry name" value="Diguanylate cyclase domain protein"/>
    <property type="match status" value="1"/>
</dbReference>
<proteinExistence type="predicted"/>
<dbReference type="Pfam" id="PF00990">
    <property type="entry name" value="GGDEF"/>
    <property type="match status" value="1"/>
</dbReference>
<dbReference type="SUPFAM" id="SSF55785">
    <property type="entry name" value="PYP-like sensor domain (PAS domain)"/>
    <property type="match status" value="1"/>
</dbReference>
<dbReference type="NCBIfam" id="TIGR00229">
    <property type="entry name" value="sensory_box"/>
    <property type="match status" value="1"/>
</dbReference>
<dbReference type="NCBIfam" id="TIGR00254">
    <property type="entry name" value="GGDEF"/>
    <property type="match status" value="1"/>
</dbReference>
<dbReference type="RefSeq" id="WP_136665785.1">
    <property type="nucleotide sequence ID" value="NZ_RFLV01000004.1"/>
</dbReference>
<dbReference type="InterPro" id="IPR003018">
    <property type="entry name" value="GAF"/>
</dbReference>
<dbReference type="SUPFAM" id="SSF55073">
    <property type="entry name" value="Nucleotide cyclase"/>
    <property type="match status" value="1"/>
</dbReference>
<name>A0A4T1ZSF3_9PSED</name>
<evidence type="ECO:0000259" key="6">
    <source>
        <dbReference type="PROSITE" id="PS50887"/>
    </source>
</evidence>
<evidence type="ECO:0000256" key="4">
    <source>
        <dbReference type="ARBA" id="ARBA00034247"/>
    </source>
</evidence>
<dbReference type="SMART" id="SM00267">
    <property type="entry name" value="GGDEF"/>
    <property type="match status" value="1"/>
</dbReference>
<dbReference type="Pfam" id="PF13426">
    <property type="entry name" value="PAS_9"/>
    <property type="match status" value="1"/>
</dbReference>
<dbReference type="InterPro" id="IPR050469">
    <property type="entry name" value="Diguanylate_Cyclase"/>
</dbReference>
<evidence type="ECO:0000313" key="8">
    <source>
        <dbReference type="Proteomes" id="UP000307541"/>
    </source>
</evidence>
<dbReference type="GO" id="GO:1902201">
    <property type="term" value="P:negative regulation of bacterial-type flagellum-dependent cell motility"/>
    <property type="evidence" value="ECO:0007669"/>
    <property type="project" value="TreeGrafter"/>
</dbReference>
<evidence type="ECO:0000256" key="3">
    <source>
        <dbReference type="ARBA" id="ARBA00012528"/>
    </source>
</evidence>
<accession>A0A4T1ZSF3</accession>
<dbReference type="EC" id="2.7.7.65" evidence="3"/>
<dbReference type="Pfam" id="PF01590">
    <property type="entry name" value="GAF"/>
    <property type="match status" value="1"/>
</dbReference>
<feature type="domain" description="PAS" evidence="5">
    <location>
        <begin position="140"/>
        <end position="185"/>
    </location>
</feature>
<reference evidence="7 8" key="1">
    <citation type="submission" date="2018-10" db="EMBL/GenBank/DDBJ databases">
        <title>Pseudomonas leptonychotis sp. nov., isolated from Weddell seals in Antarctica.</title>
        <authorList>
            <person name="Novakova D."/>
            <person name="Svec P."/>
            <person name="Kralova S."/>
            <person name="Kristofova L."/>
            <person name="Zeman M."/>
            <person name="Pantucek R."/>
            <person name="Maslanova I."/>
            <person name="Sedlacek I."/>
        </authorList>
    </citation>
    <scope>NUCLEOTIDE SEQUENCE [LARGE SCALE GENOMIC DNA]</scope>
    <source>
        <strain evidence="7 8">CCM 8849</strain>
    </source>
</reference>
<dbReference type="AlphaFoldDB" id="A0A4T1ZSF3"/>
<evidence type="ECO:0000313" key="7">
    <source>
        <dbReference type="EMBL" id="TIH07175.1"/>
    </source>
</evidence>
<dbReference type="InterPro" id="IPR043128">
    <property type="entry name" value="Rev_trsase/Diguanyl_cyclase"/>
</dbReference>
<dbReference type="Gene3D" id="3.30.70.270">
    <property type="match status" value="1"/>
</dbReference>
<comment type="caution">
    <text evidence="7">The sequence shown here is derived from an EMBL/GenBank/DDBJ whole genome shotgun (WGS) entry which is preliminary data.</text>
</comment>
<evidence type="ECO:0000256" key="2">
    <source>
        <dbReference type="ARBA" id="ARBA00004533"/>
    </source>
</evidence>
<dbReference type="SUPFAM" id="SSF55781">
    <property type="entry name" value="GAF domain-like"/>
    <property type="match status" value="1"/>
</dbReference>